<dbReference type="PANTHER" id="PTHR44757:SF2">
    <property type="entry name" value="BIOFILM ARCHITECTURE MAINTENANCE PROTEIN MBAA"/>
    <property type="match status" value="1"/>
</dbReference>
<dbReference type="Proteomes" id="UP000297853">
    <property type="component" value="Unassembled WGS sequence"/>
</dbReference>
<dbReference type="PANTHER" id="PTHR44757">
    <property type="entry name" value="DIGUANYLATE CYCLASE DGCP"/>
    <property type="match status" value="1"/>
</dbReference>
<comment type="caution">
    <text evidence="5">The sequence shown here is derived from an EMBL/GenBank/DDBJ whole genome shotgun (WGS) entry which is preliminary data.</text>
</comment>
<evidence type="ECO:0000313" key="6">
    <source>
        <dbReference type="Proteomes" id="UP000297853"/>
    </source>
</evidence>
<dbReference type="SUPFAM" id="SSF141868">
    <property type="entry name" value="EAL domain-like"/>
    <property type="match status" value="1"/>
</dbReference>
<name>A0ABY2ITU4_9MICO</name>
<evidence type="ECO:0000256" key="1">
    <source>
        <dbReference type="SAM" id="MobiDB-lite"/>
    </source>
</evidence>
<evidence type="ECO:0000313" key="5">
    <source>
        <dbReference type="EMBL" id="TFC94727.1"/>
    </source>
</evidence>
<accession>A0ABY2ITU4</accession>
<dbReference type="InterPro" id="IPR029787">
    <property type="entry name" value="Nucleotide_cyclase"/>
</dbReference>
<organism evidence="5 6">
    <name type="scientific">Cryobacterium sinapicolor</name>
    <dbReference type="NCBI Taxonomy" id="1259236"/>
    <lineage>
        <taxon>Bacteria</taxon>
        <taxon>Bacillati</taxon>
        <taxon>Actinomycetota</taxon>
        <taxon>Actinomycetes</taxon>
        <taxon>Micrococcales</taxon>
        <taxon>Microbacteriaceae</taxon>
        <taxon>Cryobacterium</taxon>
    </lineage>
</organism>
<feature type="transmembrane region" description="Helical" evidence="2">
    <location>
        <begin position="144"/>
        <end position="165"/>
    </location>
</feature>
<dbReference type="Gene3D" id="3.30.70.270">
    <property type="match status" value="1"/>
</dbReference>
<dbReference type="InterPro" id="IPR000160">
    <property type="entry name" value="GGDEF_dom"/>
</dbReference>
<keyword evidence="2" id="KW-0812">Transmembrane</keyword>
<dbReference type="InterPro" id="IPR035919">
    <property type="entry name" value="EAL_sf"/>
</dbReference>
<dbReference type="EMBL" id="SOGQ01000081">
    <property type="protein sequence ID" value="TFC94727.1"/>
    <property type="molecule type" value="Genomic_DNA"/>
</dbReference>
<dbReference type="Pfam" id="PF00990">
    <property type="entry name" value="GGDEF"/>
    <property type="match status" value="1"/>
</dbReference>
<reference evidence="5 6" key="1">
    <citation type="submission" date="2019-03" db="EMBL/GenBank/DDBJ databases">
        <title>Genomics of glacier-inhabiting Cryobacterium strains.</title>
        <authorList>
            <person name="Liu Q."/>
            <person name="Xin Y.-H."/>
        </authorList>
    </citation>
    <scope>NUCLEOTIDE SEQUENCE [LARGE SCALE GENOMIC DNA]</scope>
    <source>
        <strain evidence="5 6">TMT1-23-1</strain>
    </source>
</reference>
<dbReference type="SMART" id="SM00052">
    <property type="entry name" value="EAL"/>
    <property type="match status" value="1"/>
</dbReference>
<protein>
    <submittedName>
        <fullName evidence="5">EAL domain-containing protein</fullName>
    </submittedName>
</protein>
<dbReference type="InterPro" id="IPR052155">
    <property type="entry name" value="Biofilm_reg_signaling"/>
</dbReference>
<feature type="transmembrane region" description="Helical" evidence="2">
    <location>
        <begin position="85"/>
        <end position="108"/>
    </location>
</feature>
<evidence type="ECO:0000256" key="2">
    <source>
        <dbReference type="SAM" id="Phobius"/>
    </source>
</evidence>
<dbReference type="InterPro" id="IPR001633">
    <property type="entry name" value="EAL_dom"/>
</dbReference>
<dbReference type="PROSITE" id="PS50883">
    <property type="entry name" value="EAL"/>
    <property type="match status" value="1"/>
</dbReference>
<gene>
    <name evidence="5" type="ORF">E3T28_14645</name>
</gene>
<dbReference type="PROSITE" id="PS50887">
    <property type="entry name" value="GGDEF"/>
    <property type="match status" value="1"/>
</dbReference>
<dbReference type="SMART" id="SM00267">
    <property type="entry name" value="GGDEF"/>
    <property type="match status" value="1"/>
</dbReference>
<dbReference type="Pfam" id="PF00563">
    <property type="entry name" value="EAL"/>
    <property type="match status" value="1"/>
</dbReference>
<feature type="transmembrane region" description="Helical" evidence="2">
    <location>
        <begin position="221"/>
        <end position="240"/>
    </location>
</feature>
<evidence type="ECO:0000259" key="4">
    <source>
        <dbReference type="PROSITE" id="PS50887"/>
    </source>
</evidence>
<proteinExistence type="predicted"/>
<keyword evidence="2" id="KW-1133">Transmembrane helix</keyword>
<feature type="transmembrane region" description="Helical" evidence="2">
    <location>
        <begin position="45"/>
        <end position="65"/>
    </location>
</feature>
<dbReference type="CDD" id="cd01949">
    <property type="entry name" value="GGDEF"/>
    <property type="match status" value="1"/>
</dbReference>
<feature type="transmembrane region" description="Helical" evidence="2">
    <location>
        <begin position="186"/>
        <end position="209"/>
    </location>
</feature>
<evidence type="ECO:0000259" key="3">
    <source>
        <dbReference type="PROSITE" id="PS50883"/>
    </source>
</evidence>
<dbReference type="CDD" id="cd01948">
    <property type="entry name" value="EAL"/>
    <property type="match status" value="1"/>
</dbReference>
<keyword evidence="6" id="KW-1185">Reference proteome</keyword>
<feature type="domain" description="EAL" evidence="3">
    <location>
        <begin position="582"/>
        <end position="833"/>
    </location>
</feature>
<keyword evidence="2" id="KW-0472">Membrane</keyword>
<dbReference type="Gene3D" id="3.20.20.450">
    <property type="entry name" value="EAL domain"/>
    <property type="match status" value="1"/>
</dbReference>
<dbReference type="InterPro" id="IPR043128">
    <property type="entry name" value="Rev_trsase/Diguanyl_cyclase"/>
</dbReference>
<sequence length="885" mass="93121">MSDFVDEIRNSSGVKRLAFLAFAGIGLSLILASLVLLLDDPSDSWLIAGVGVVCAAILELTWVRVGAVAHRSPMISLPVLALPALAPTLSLQVSAGVIVLGVLLAILVESQRASVALYSAGLQGAGALVAIGLFSWFTVGGTPILAGVAAASSGYVVFIIVTEVLRQRFVAGPRTTGRRGGARPLSPLRVLLVLIGTVVVTVAAAHWSVVGVPFLVEVNSTLDAVIVLFTLMIIASVVKVSTMMTVMRKRLAGMVAATSALAADPAAEPSGRAASTGNTSTATTGIGTAGTGIATMSAADNICPNTSAAAEFPAPEPGSPAAVTDLLRRVVADAIGAESVVVRSEPARPGEISMLLPLAGAIGPDQYIVARRDAMDGAFTGNDMRALQALATTAEMVVRARRNIAGLTLRANTDPLTSLPNYGAFQEALANINDHRDYSEALAVLFIDLDEFKRLNDRFGHQTGDEVLRELGRRLSAVVRPNDVVARVGGDEFVIILTHLASLAEAKSIAERILVVSGEPMVIGQTSHSPIISVGLAYSAHRETDVNQLVQDADRSMLAIKKSRRRGGPSKESSLNISSHRSSQMNDIIANAIDEDLLELAFQPIVSLVTGQIWAFEALVRYTDPDLGPLSPPSIVEKAKGLGRLDAMTRQVAVKAMAAAADFRLVEPRVVCMTINVEAGQILPERVGTYIEQLADRYPGISLCLELNERSMTKVTPAIRAQADRLRDLGMMIALDDYGSQDSSVDSLVRMPMDILKIDRSLVDDLDDIRQREVLTALQGFGDNLEYSMIVEGVENEAMVNHLSALGIRSAQGFHYGVPESFEKTLSRLELHGARAVVPRSPAVLAAVLPVVGAADGSVPAAVLPVVGAADGSVPAAVPAAVPQL</sequence>
<dbReference type="RefSeq" id="WP_134432667.1">
    <property type="nucleotide sequence ID" value="NZ_SOGQ01000081.1"/>
</dbReference>
<feature type="domain" description="GGDEF" evidence="4">
    <location>
        <begin position="440"/>
        <end position="577"/>
    </location>
</feature>
<dbReference type="SUPFAM" id="SSF55073">
    <property type="entry name" value="Nucleotide cyclase"/>
    <property type="match status" value="1"/>
</dbReference>
<dbReference type="NCBIfam" id="TIGR00254">
    <property type="entry name" value="GGDEF"/>
    <property type="match status" value="1"/>
</dbReference>
<feature type="region of interest" description="Disordered" evidence="1">
    <location>
        <begin position="266"/>
        <end position="285"/>
    </location>
</feature>
<feature type="transmembrane region" description="Helical" evidence="2">
    <location>
        <begin position="17"/>
        <end position="38"/>
    </location>
</feature>
<feature type="transmembrane region" description="Helical" evidence="2">
    <location>
        <begin position="115"/>
        <end position="138"/>
    </location>
</feature>